<dbReference type="InterPro" id="IPR008978">
    <property type="entry name" value="HSP20-like_chaperone"/>
</dbReference>
<dbReference type="PROSITE" id="PS01031">
    <property type="entry name" value="SHSP"/>
    <property type="match status" value="1"/>
</dbReference>
<dbReference type="InterPro" id="IPR031107">
    <property type="entry name" value="Small_HSP"/>
</dbReference>
<name>A0A9D1K2S4_9BACT</name>
<dbReference type="PROSITE" id="PS51203">
    <property type="entry name" value="CS"/>
    <property type="match status" value="1"/>
</dbReference>
<feature type="compositionally biased region" description="Basic and acidic residues" evidence="3">
    <location>
        <begin position="163"/>
        <end position="173"/>
    </location>
</feature>
<feature type="domain" description="SHSP" evidence="4">
    <location>
        <begin position="41"/>
        <end position="160"/>
    </location>
</feature>
<comment type="caution">
    <text evidence="6">The sequence shown here is derived from an EMBL/GenBank/DDBJ whole genome shotgun (WGS) entry which is preliminary data.</text>
</comment>
<dbReference type="Proteomes" id="UP000824139">
    <property type="component" value="Unassembled WGS sequence"/>
</dbReference>
<dbReference type="InterPro" id="IPR007052">
    <property type="entry name" value="CS_dom"/>
</dbReference>
<organism evidence="6 7">
    <name type="scientific">Candidatus Scatenecus faecavium</name>
    <dbReference type="NCBI Taxonomy" id="2840915"/>
    <lineage>
        <taxon>Bacteria</taxon>
        <taxon>Candidatus Scatenecus</taxon>
    </lineage>
</organism>
<evidence type="ECO:0000259" key="5">
    <source>
        <dbReference type="PROSITE" id="PS51203"/>
    </source>
</evidence>
<reference evidence="6" key="2">
    <citation type="journal article" date="2021" name="PeerJ">
        <title>Extensive microbial diversity within the chicken gut microbiome revealed by metagenomics and culture.</title>
        <authorList>
            <person name="Gilroy R."/>
            <person name="Ravi A."/>
            <person name="Getino M."/>
            <person name="Pursley I."/>
            <person name="Horton D.L."/>
            <person name="Alikhan N.F."/>
            <person name="Baker D."/>
            <person name="Gharbi K."/>
            <person name="Hall N."/>
            <person name="Watson M."/>
            <person name="Adriaenssens E.M."/>
            <person name="Foster-Nyarko E."/>
            <person name="Jarju S."/>
            <person name="Secka A."/>
            <person name="Antonio M."/>
            <person name="Oren A."/>
            <person name="Chaudhuri R.R."/>
            <person name="La Ragione R."/>
            <person name="Hildebrand F."/>
            <person name="Pallen M.J."/>
        </authorList>
    </citation>
    <scope>NUCLEOTIDE SEQUENCE</scope>
    <source>
        <strain evidence="6">CHK152-2994</strain>
    </source>
</reference>
<dbReference type="InterPro" id="IPR002068">
    <property type="entry name" value="A-crystallin/Hsp20_dom"/>
</dbReference>
<dbReference type="PANTHER" id="PTHR11527">
    <property type="entry name" value="HEAT-SHOCK PROTEIN 20 FAMILY MEMBER"/>
    <property type="match status" value="1"/>
</dbReference>
<feature type="domain" description="CS" evidence="5">
    <location>
        <begin position="45"/>
        <end position="156"/>
    </location>
</feature>
<evidence type="ECO:0000256" key="2">
    <source>
        <dbReference type="RuleBase" id="RU003616"/>
    </source>
</evidence>
<evidence type="ECO:0000259" key="4">
    <source>
        <dbReference type="PROSITE" id="PS01031"/>
    </source>
</evidence>
<evidence type="ECO:0000256" key="1">
    <source>
        <dbReference type="PROSITE-ProRule" id="PRU00285"/>
    </source>
</evidence>
<gene>
    <name evidence="6" type="ORF">IAD41_00960</name>
</gene>
<protein>
    <submittedName>
        <fullName evidence="6">Hsp20/alpha crystallin family protein</fullName>
    </submittedName>
</protein>
<evidence type="ECO:0000313" key="6">
    <source>
        <dbReference type="EMBL" id="HIS82165.1"/>
    </source>
</evidence>
<feature type="region of interest" description="Disordered" evidence="3">
    <location>
        <begin position="150"/>
        <end position="173"/>
    </location>
</feature>
<proteinExistence type="inferred from homology"/>
<dbReference type="CDD" id="cd06464">
    <property type="entry name" value="ACD_sHsps-like"/>
    <property type="match status" value="1"/>
</dbReference>
<dbReference type="Pfam" id="PF00011">
    <property type="entry name" value="HSP20"/>
    <property type="match status" value="1"/>
</dbReference>
<evidence type="ECO:0000313" key="7">
    <source>
        <dbReference type="Proteomes" id="UP000824139"/>
    </source>
</evidence>
<sequence>MKYDLMIREPELYFDSIHQELNNFLRDTFMASAFGNPLNVKKNTNWRPAIEVKQNDKNYKVKVQLPGVKKDDIEVELDNDFMTITAEIREEQEEKAEKEKNERYHLSEFRYGKYKRTISFDAPIKPDESRAEYKDGLLTITIPKQNIEQAKPRKLEINQTSLLEDKDKEKEKE</sequence>
<accession>A0A9D1K2S4</accession>
<dbReference type="AlphaFoldDB" id="A0A9D1K2S4"/>
<dbReference type="SUPFAM" id="SSF49764">
    <property type="entry name" value="HSP20-like chaperones"/>
    <property type="match status" value="1"/>
</dbReference>
<dbReference type="Gene3D" id="2.60.40.790">
    <property type="match status" value="1"/>
</dbReference>
<comment type="similarity">
    <text evidence="1 2">Belongs to the small heat shock protein (HSP20) family.</text>
</comment>
<reference evidence="6" key="1">
    <citation type="submission" date="2020-10" db="EMBL/GenBank/DDBJ databases">
        <authorList>
            <person name="Gilroy R."/>
        </authorList>
    </citation>
    <scope>NUCLEOTIDE SEQUENCE</scope>
    <source>
        <strain evidence="6">CHK152-2994</strain>
    </source>
</reference>
<evidence type="ECO:0000256" key="3">
    <source>
        <dbReference type="SAM" id="MobiDB-lite"/>
    </source>
</evidence>
<dbReference type="EMBL" id="DVJO01000022">
    <property type="protein sequence ID" value="HIS82165.1"/>
    <property type="molecule type" value="Genomic_DNA"/>
</dbReference>